<protein>
    <submittedName>
        <fullName evidence="1">UDP-glycosyltransferase 43</fullName>
    </submittedName>
</protein>
<dbReference type="GO" id="GO:0016740">
    <property type="term" value="F:transferase activity"/>
    <property type="evidence" value="ECO:0007669"/>
    <property type="project" value="UniProtKB-KW"/>
</dbReference>
<proteinExistence type="predicted"/>
<keyword evidence="2" id="KW-1185">Reference proteome</keyword>
<dbReference type="EMBL" id="QZWG01000002">
    <property type="protein sequence ID" value="RZC26261.1"/>
    <property type="molecule type" value="Genomic_DNA"/>
</dbReference>
<evidence type="ECO:0000313" key="2">
    <source>
        <dbReference type="Proteomes" id="UP000289340"/>
    </source>
</evidence>
<accession>A0A445LSP1</accession>
<sequence>SGHPKRGFSLTKPLGEQELNAYRMVREFGLAVELKVDYRRGSDLVMAEEIEKGFKQLMLFLLVDLLSFLLENY</sequence>
<feature type="non-terminal residue" evidence="1">
    <location>
        <position position="1"/>
    </location>
</feature>
<dbReference type="Proteomes" id="UP000289340">
    <property type="component" value="Chromosome 2"/>
</dbReference>
<dbReference type="AlphaFoldDB" id="A0A445LSP1"/>
<name>A0A445LSP1_GLYSO</name>
<keyword evidence="1" id="KW-0808">Transferase</keyword>
<organism evidence="1 2">
    <name type="scientific">Glycine soja</name>
    <name type="common">Wild soybean</name>
    <dbReference type="NCBI Taxonomy" id="3848"/>
    <lineage>
        <taxon>Eukaryota</taxon>
        <taxon>Viridiplantae</taxon>
        <taxon>Streptophyta</taxon>
        <taxon>Embryophyta</taxon>
        <taxon>Tracheophyta</taxon>
        <taxon>Spermatophyta</taxon>
        <taxon>Magnoliopsida</taxon>
        <taxon>eudicotyledons</taxon>
        <taxon>Gunneridae</taxon>
        <taxon>Pentapetalae</taxon>
        <taxon>rosids</taxon>
        <taxon>fabids</taxon>
        <taxon>Fabales</taxon>
        <taxon>Fabaceae</taxon>
        <taxon>Papilionoideae</taxon>
        <taxon>50 kb inversion clade</taxon>
        <taxon>NPAAA clade</taxon>
        <taxon>indigoferoid/millettioid clade</taxon>
        <taxon>Phaseoleae</taxon>
        <taxon>Glycine</taxon>
        <taxon>Glycine subgen. Soja</taxon>
    </lineage>
</organism>
<dbReference type="Gene3D" id="3.40.50.2000">
    <property type="entry name" value="Glycogen Phosphorylase B"/>
    <property type="match status" value="1"/>
</dbReference>
<evidence type="ECO:0000313" key="1">
    <source>
        <dbReference type="EMBL" id="RZC26261.1"/>
    </source>
</evidence>
<reference evidence="1 2" key="1">
    <citation type="submission" date="2018-09" db="EMBL/GenBank/DDBJ databases">
        <title>A high-quality reference genome of wild soybean provides a powerful tool to mine soybean genomes.</title>
        <authorList>
            <person name="Xie M."/>
            <person name="Chung C.Y.L."/>
            <person name="Li M.-W."/>
            <person name="Wong F.-L."/>
            <person name="Chan T.-F."/>
            <person name="Lam H.-M."/>
        </authorList>
    </citation>
    <scope>NUCLEOTIDE SEQUENCE [LARGE SCALE GENOMIC DNA]</scope>
    <source>
        <strain evidence="2">cv. W05</strain>
        <tissue evidence="1">Hypocotyl of etiolated seedlings</tissue>
    </source>
</reference>
<comment type="caution">
    <text evidence="1">The sequence shown here is derived from an EMBL/GenBank/DDBJ whole genome shotgun (WGS) entry which is preliminary data.</text>
</comment>
<gene>
    <name evidence="1" type="ORF">D0Y65_004770</name>
</gene>